<organism evidence="1 2">
    <name type="scientific">Catharanthus roseus</name>
    <name type="common">Madagascar periwinkle</name>
    <name type="synonym">Vinca rosea</name>
    <dbReference type="NCBI Taxonomy" id="4058"/>
    <lineage>
        <taxon>Eukaryota</taxon>
        <taxon>Viridiplantae</taxon>
        <taxon>Streptophyta</taxon>
        <taxon>Embryophyta</taxon>
        <taxon>Tracheophyta</taxon>
        <taxon>Spermatophyta</taxon>
        <taxon>Magnoliopsida</taxon>
        <taxon>eudicotyledons</taxon>
        <taxon>Gunneridae</taxon>
        <taxon>Pentapetalae</taxon>
        <taxon>asterids</taxon>
        <taxon>lamiids</taxon>
        <taxon>Gentianales</taxon>
        <taxon>Apocynaceae</taxon>
        <taxon>Rauvolfioideae</taxon>
        <taxon>Vinceae</taxon>
        <taxon>Catharanthinae</taxon>
        <taxon>Catharanthus</taxon>
    </lineage>
</organism>
<proteinExistence type="predicted"/>
<name>A0ACB9ZUT8_CATRO</name>
<keyword evidence="2" id="KW-1185">Reference proteome</keyword>
<gene>
    <name evidence="1" type="ORF">M9H77_29565</name>
</gene>
<evidence type="ECO:0000313" key="1">
    <source>
        <dbReference type="EMBL" id="KAI5652378.1"/>
    </source>
</evidence>
<dbReference type="EMBL" id="CM044707">
    <property type="protein sequence ID" value="KAI5652378.1"/>
    <property type="molecule type" value="Genomic_DNA"/>
</dbReference>
<comment type="caution">
    <text evidence="1">The sequence shown here is derived from an EMBL/GenBank/DDBJ whole genome shotgun (WGS) entry which is preliminary data.</text>
</comment>
<dbReference type="Proteomes" id="UP001060085">
    <property type="component" value="Linkage Group LG07"/>
</dbReference>
<sequence>MASLLLLLPSAGVFSKTLFLGLCFLISPFITYFFFADDSIIFYKASIEHTTPNSQSFERFCRHLSSFGLLEINFAITAPMPFSEEFLRANRDSPLIVSMMISSRVCKPPSPGTLTGLFWNIFRERDLIAEDYEEDIYLMDFTKVIVEDQVNSSTLVDRKLKWTL</sequence>
<reference evidence="2" key="1">
    <citation type="journal article" date="2023" name="Nat. Plants">
        <title>Single-cell RNA sequencing provides a high-resolution roadmap for understanding the multicellular compartmentation of specialized metabolism.</title>
        <authorList>
            <person name="Sun S."/>
            <person name="Shen X."/>
            <person name="Li Y."/>
            <person name="Li Y."/>
            <person name="Wang S."/>
            <person name="Li R."/>
            <person name="Zhang H."/>
            <person name="Shen G."/>
            <person name="Guo B."/>
            <person name="Wei J."/>
            <person name="Xu J."/>
            <person name="St-Pierre B."/>
            <person name="Chen S."/>
            <person name="Sun C."/>
        </authorList>
    </citation>
    <scope>NUCLEOTIDE SEQUENCE [LARGE SCALE GENOMIC DNA]</scope>
</reference>
<evidence type="ECO:0000313" key="2">
    <source>
        <dbReference type="Proteomes" id="UP001060085"/>
    </source>
</evidence>
<accession>A0ACB9ZUT8</accession>
<protein>
    <submittedName>
        <fullName evidence="1">Uncharacterized protein</fullName>
    </submittedName>
</protein>